<name>A0A6N4SMT5_CYTH3</name>
<gene>
    <name evidence="2" type="ordered locus">CHU_0294</name>
</gene>
<feature type="chain" id="PRO_5026717692" evidence="1">
    <location>
        <begin position="19"/>
        <end position="206"/>
    </location>
</feature>
<feature type="signal peptide" evidence="1">
    <location>
        <begin position="1"/>
        <end position="18"/>
    </location>
</feature>
<proteinExistence type="predicted"/>
<keyword evidence="1" id="KW-0732">Signal</keyword>
<dbReference type="RefSeq" id="WP_011583701.1">
    <property type="nucleotide sequence ID" value="NC_008255.1"/>
</dbReference>
<evidence type="ECO:0000256" key="1">
    <source>
        <dbReference type="SAM" id="SignalP"/>
    </source>
</evidence>
<dbReference type="AlphaFoldDB" id="A0A6N4SMT5"/>
<evidence type="ECO:0000313" key="2">
    <source>
        <dbReference type="EMBL" id="ABG57585.1"/>
    </source>
</evidence>
<accession>A0A6N4SMT5</accession>
<keyword evidence="3" id="KW-1185">Reference proteome</keyword>
<organism evidence="2 3">
    <name type="scientific">Cytophaga hutchinsonii (strain ATCC 33406 / DSM 1761 / CIP 103989 / NBRC 15051 / NCIMB 9469 / D465)</name>
    <dbReference type="NCBI Taxonomy" id="269798"/>
    <lineage>
        <taxon>Bacteria</taxon>
        <taxon>Pseudomonadati</taxon>
        <taxon>Bacteroidota</taxon>
        <taxon>Cytophagia</taxon>
        <taxon>Cytophagales</taxon>
        <taxon>Cytophagaceae</taxon>
        <taxon>Cytophaga</taxon>
    </lineage>
</organism>
<sequence length="206" mass="23398">MKNLIFVTFFFFSIAAFSQDYLDKIAIQTCDCFSSMSSISDSLSSDQRNLKFGLCMIDAAEPYKKQLKKEYNIDLDQMDGPTGERLGRLVGVKVAGKCPDVILNLQQETVQKSKPANMAATNTFTGVITRIETNGFVTFNIKDEMGKTTTFYWLEFIQCEKDLPAIYTSLTGKLVSVSYKTKEYFEPKLNEYRQYFCLTSLQIIGN</sequence>
<dbReference type="EMBL" id="CP000383">
    <property type="protein sequence ID" value="ABG57585.1"/>
    <property type="molecule type" value="Genomic_DNA"/>
</dbReference>
<evidence type="ECO:0000313" key="3">
    <source>
        <dbReference type="Proteomes" id="UP000001822"/>
    </source>
</evidence>
<dbReference type="KEGG" id="chu:CHU_0294"/>
<protein>
    <submittedName>
        <fullName evidence="2">Uncharacterized protein</fullName>
    </submittedName>
</protein>
<dbReference type="OrthoDB" id="1352116at2"/>
<reference evidence="2 3" key="1">
    <citation type="journal article" date="2007" name="Appl. Environ. Microbiol.">
        <title>Genome sequence of the cellulolytic gliding bacterium Cytophaga hutchinsonii.</title>
        <authorList>
            <person name="Xie G."/>
            <person name="Bruce D.C."/>
            <person name="Challacombe J.F."/>
            <person name="Chertkov O."/>
            <person name="Detter J.C."/>
            <person name="Gilna P."/>
            <person name="Han C.S."/>
            <person name="Lucas S."/>
            <person name="Misra M."/>
            <person name="Myers G.L."/>
            <person name="Richardson P."/>
            <person name="Tapia R."/>
            <person name="Thayer N."/>
            <person name="Thompson L.S."/>
            <person name="Brettin T.S."/>
            <person name="Henrissat B."/>
            <person name="Wilson D.B."/>
            <person name="McBride M.J."/>
        </authorList>
    </citation>
    <scope>NUCLEOTIDE SEQUENCE [LARGE SCALE GENOMIC DNA]</scope>
    <source>
        <strain evidence="3">ATCC 33406 / DSM 1761 / CIP 103989 / NBRC 15051 / NCIMB 9469 / D465</strain>
    </source>
</reference>
<dbReference type="Proteomes" id="UP000001822">
    <property type="component" value="Chromosome"/>
</dbReference>